<evidence type="ECO:0000313" key="4">
    <source>
        <dbReference type="Proteomes" id="UP001642409"/>
    </source>
</evidence>
<proteinExistence type="predicted"/>
<feature type="transmembrane region" description="Helical" evidence="1">
    <location>
        <begin position="45"/>
        <end position="66"/>
    </location>
</feature>
<evidence type="ECO:0000256" key="1">
    <source>
        <dbReference type="SAM" id="Phobius"/>
    </source>
</evidence>
<reference evidence="2" key="1">
    <citation type="submission" date="2023-06" db="EMBL/GenBank/DDBJ databases">
        <authorList>
            <person name="Kurt Z."/>
        </authorList>
    </citation>
    <scope>NUCLEOTIDE SEQUENCE</scope>
</reference>
<dbReference type="AlphaFoldDB" id="A0AA86QDD2"/>
<keyword evidence="1" id="KW-0472">Membrane</keyword>
<keyword evidence="1" id="KW-1133">Transmembrane helix</keyword>
<evidence type="ECO:0000313" key="3">
    <source>
        <dbReference type="EMBL" id="CAL6056165.1"/>
    </source>
</evidence>
<organism evidence="2">
    <name type="scientific">Hexamita inflata</name>
    <dbReference type="NCBI Taxonomy" id="28002"/>
    <lineage>
        <taxon>Eukaryota</taxon>
        <taxon>Metamonada</taxon>
        <taxon>Diplomonadida</taxon>
        <taxon>Hexamitidae</taxon>
        <taxon>Hexamitinae</taxon>
        <taxon>Hexamita</taxon>
    </lineage>
</organism>
<keyword evidence="4" id="KW-1185">Reference proteome</keyword>
<name>A0AA86QDD2_9EUKA</name>
<dbReference type="EMBL" id="CATOUU010000868">
    <property type="protein sequence ID" value="CAI9955928.1"/>
    <property type="molecule type" value="Genomic_DNA"/>
</dbReference>
<accession>A0AA86QDD2</accession>
<dbReference type="EMBL" id="CAXDID020000208">
    <property type="protein sequence ID" value="CAL6056165.1"/>
    <property type="molecule type" value="Genomic_DNA"/>
</dbReference>
<sequence length="120" mass="13505">MKRFLIIPHSSPKLKLVGGLINCVVPGSGLILLSKFEPVRRRKVVAVGLFQLILATIVIGYFWGIMNGIAIMNSCFIHPDNIQKEKLIRLKFIDIRNSDKCKRKDQTTQMVNTGVIAEEV</sequence>
<evidence type="ECO:0000313" key="2">
    <source>
        <dbReference type="EMBL" id="CAI9955928.1"/>
    </source>
</evidence>
<dbReference type="Proteomes" id="UP001642409">
    <property type="component" value="Unassembled WGS sequence"/>
</dbReference>
<keyword evidence="1" id="KW-0812">Transmembrane</keyword>
<protein>
    <submittedName>
        <fullName evidence="3">Hypothetical_protein</fullName>
    </submittedName>
</protein>
<reference evidence="3 4" key="2">
    <citation type="submission" date="2024-07" db="EMBL/GenBank/DDBJ databases">
        <authorList>
            <person name="Akdeniz Z."/>
        </authorList>
    </citation>
    <scope>NUCLEOTIDE SEQUENCE [LARGE SCALE GENOMIC DNA]</scope>
</reference>
<gene>
    <name evidence="2" type="ORF">HINF_LOCUS43573</name>
    <name evidence="3" type="ORF">HINF_LOCUS46897</name>
</gene>
<comment type="caution">
    <text evidence="2">The sequence shown here is derived from an EMBL/GenBank/DDBJ whole genome shotgun (WGS) entry which is preliminary data.</text>
</comment>